<evidence type="ECO:0000256" key="6">
    <source>
        <dbReference type="ARBA" id="ARBA00023098"/>
    </source>
</evidence>
<dbReference type="Proteomes" id="UP000007148">
    <property type="component" value="Unassembled WGS sequence"/>
</dbReference>
<dbReference type="AlphaFoldDB" id="G4TEX1"/>
<feature type="domain" description="Phospholipid/glycerol acyltransferase" evidence="13">
    <location>
        <begin position="55"/>
        <end position="182"/>
    </location>
</feature>
<dbReference type="GO" id="GO:0007007">
    <property type="term" value="P:inner mitochondrial membrane organization"/>
    <property type="evidence" value="ECO:0007669"/>
    <property type="project" value="TreeGrafter"/>
</dbReference>
<organism evidence="14 15">
    <name type="scientific">Serendipita indica (strain DSM 11827)</name>
    <name type="common">Root endophyte fungus</name>
    <name type="synonym">Piriformospora indica</name>
    <dbReference type="NCBI Taxonomy" id="1109443"/>
    <lineage>
        <taxon>Eukaryota</taxon>
        <taxon>Fungi</taxon>
        <taxon>Dikarya</taxon>
        <taxon>Basidiomycota</taxon>
        <taxon>Agaricomycotina</taxon>
        <taxon>Agaricomycetes</taxon>
        <taxon>Sebacinales</taxon>
        <taxon>Serendipitaceae</taxon>
        <taxon>Serendipita</taxon>
    </lineage>
</organism>
<comment type="similarity">
    <text evidence="2 12">Belongs to the taffazin family.</text>
</comment>
<dbReference type="OMA" id="EIMFTNP"/>
<comment type="subcellular location">
    <subcellularLocation>
        <location evidence="1">Mitochondrion inner membrane</location>
        <topology evidence="1">Peripheral membrane protein</topology>
        <orientation evidence="1">Intermembrane side</orientation>
    </subcellularLocation>
    <subcellularLocation>
        <location evidence="10">Mitochondrion outer membrane</location>
        <topology evidence="10">Peripheral membrane protein</topology>
        <orientation evidence="10">Intermembrane side</orientation>
    </subcellularLocation>
</comment>
<sequence>MPPIPLPNRVVSSLTVGLVGTASKLFLSLACTTKVSGLEHLYEAWKEEHRQGKGIITVANHISVMDEPLMWGILPLRSFFRDRTSRWTLGAQDIMYTNKLLSSFFNNGKCVETVRGAGIYQSAIDFAIQRLDTGDWVHLFPQGFVRQETLGPPIKRLKWGVGRMLAECKHTPTVIPIWINGFEQVMPENRGFPKFLPRPGANISISIGDPTNLTMQLHEQRKKLWTGDEYSKNIHSFHSETTAIIERALDELGHKAVSST</sequence>
<dbReference type="GO" id="GO:0047184">
    <property type="term" value="F:1-acylglycerophosphocholine O-acyltransferase activity"/>
    <property type="evidence" value="ECO:0007669"/>
    <property type="project" value="TreeGrafter"/>
</dbReference>
<keyword evidence="7" id="KW-0496">Mitochondrion</keyword>
<protein>
    <recommendedName>
        <fullName evidence="12">Tafazzin family protein</fullName>
    </recommendedName>
</protein>
<dbReference type="InterPro" id="IPR002123">
    <property type="entry name" value="Plipid/glycerol_acylTrfase"/>
</dbReference>
<dbReference type="EMBL" id="CAFZ01000066">
    <property type="protein sequence ID" value="CCA69864.1"/>
    <property type="molecule type" value="Genomic_DNA"/>
</dbReference>
<evidence type="ECO:0000256" key="10">
    <source>
        <dbReference type="ARBA" id="ARBA00024323"/>
    </source>
</evidence>
<dbReference type="PRINTS" id="PR00979">
    <property type="entry name" value="TAFAZZIN"/>
</dbReference>
<reference evidence="14 15" key="1">
    <citation type="journal article" date="2011" name="PLoS Pathog.">
        <title>Endophytic Life Strategies Decoded by Genome and Transcriptome Analyses of the Mutualistic Root Symbiont Piriformospora indica.</title>
        <authorList>
            <person name="Zuccaro A."/>
            <person name="Lahrmann U."/>
            <person name="Guldener U."/>
            <person name="Langen G."/>
            <person name="Pfiffi S."/>
            <person name="Biedenkopf D."/>
            <person name="Wong P."/>
            <person name="Samans B."/>
            <person name="Grimm C."/>
            <person name="Basiewicz M."/>
            <person name="Murat C."/>
            <person name="Martin F."/>
            <person name="Kogel K.H."/>
        </authorList>
    </citation>
    <scope>NUCLEOTIDE SEQUENCE [LARGE SCALE GENOMIC DNA]</scope>
    <source>
        <strain evidence="14 15">DSM 11827</strain>
    </source>
</reference>
<dbReference type="HOGENOM" id="CLU_046747_3_0_1"/>
<evidence type="ECO:0000256" key="7">
    <source>
        <dbReference type="ARBA" id="ARBA00023128"/>
    </source>
</evidence>
<evidence type="ECO:0000256" key="2">
    <source>
        <dbReference type="ARBA" id="ARBA00010524"/>
    </source>
</evidence>
<dbReference type="OrthoDB" id="193467at2759"/>
<keyword evidence="9 14" id="KW-0012">Acyltransferase</keyword>
<proteinExistence type="inferred from homology"/>
<dbReference type="InParanoid" id="G4TEX1"/>
<keyword evidence="8" id="KW-0472">Membrane</keyword>
<evidence type="ECO:0000259" key="13">
    <source>
        <dbReference type="SMART" id="SM00563"/>
    </source>
</evidence>
<dbReference type="GO" id="GO:0005743">
    <property type="term" value="C:mitochondrial inner membrane"/>
    <property type="evidence" value="ECO:0007669"/>
    <property type="project" value="UniProtKB-SubCell"/>
</dbReference>
<evidence type="ECO:0000256" key="12">
    <source>
        <dbReference type="RuleBase" id="RU365062"/>
    </source>
</evidence>
<evidence type="ECO:0000256" key="1">
    <source>
        <dbReference type="ARBA" id="ARBA00004137"/>
    </source>
</evidence>
<dbReference type="GO" id="GO:0035965">
    <property type="term" value="P:cardiolipin acyl-chain remodeling"/>
    <property type="evidence" value="ECO:0007669"/>
    <property type="project" value="TreeGrafter"/>
</dbReference>
<evidence type="ECO:0000256" key="4">
    <source>
        <dbReference type="ARBA" id="ARBA00022787"/>
    </source>
</evidence>
<keyword evidence="4" id="KW-1000">Mitochondrion outer membrane</keyword>
<dbReference type="GO" id="GO:0005741">
    <property type="term" value="C:mitochondrial outer membrane"/>
    <property type="evidence" value="ECO:0007669"/>
    <property type="project" value="UniProtKB-SubCell"/>
</dbReference>
<gene>
    <name evidence="14" type="ORF">PIIN_03803</name>
</gene>
<keyword evidence="3 14" id="KW-0808">Transferase</keyword>
<comment type="catalytic activity">
    <reaction evidence="11">
        <text>1'-[1,2-diacyl-sn-glycero-3-phospho],3'-[1-acyl-sn-glycero-3-phospho]-glycerol + a 1,2-diacyl-sn-glycero-3-phosphocholine = a cardiolipin + a 1-acyl-sn-glycero-3-phosphocholine</text>
        <dbReference type="Rhea" id="RHEA:33731"/>
        <dbReference type="ChEBI" id="CHEBI:57643"/>
        <dbReference type="ChEBI" id="CHEBI:58168"/>
        <dbReference type="ChEBI" id="CHEBI:62237"/>
        <dbReference type="ChEBI" id="CHEBI:64743"/>
    </reaction>
    <physiologicalReaction direction="left-to-right" evidence="11">
        <dbReference type="Rhea" id="RHEA:33732"/>
    </physiologicalReaction>
    <physiologicalReaction direction="right-to-left" evidence="11">
        <dbReference type="Rhea" id="RHEA:33733"/>
    </physiologicalReaction>
</comment>
<evidence type="ECO:0000313" key="14">
    <source>
        <dbReference type="EMBL" id="CCA69864.1"/>
    </source>
</evidence>
<dbReference type="PANTHER" id="PTHR12497">
    <property type="entry name" value="TAZ PROTEIN TAFAZZIN"/>
    <property type="match status" value="1"/>
</dbReference>
<evidence type="ECO:0000256" key="8">
    <source>
        <dbReference type="ARBA" id="ARBA00023136"/>
    </source>
</evidence>
<keyword evidence="5" id="KW-0999">Mitochondrion inner membrane</keyword>
<dbReference type="PANTHER" id="PTHR12497:SF0">
    <property type="entry name" value="TAFAZZIN"/>
    <property type="match status" value="1"/>
</dbReference>
<evidence type="ECO:0000313" key="15">
    <source>
        <dbReference type="Proteomes" id="UP000007148"/>
    </source>
</evidence>
<dbReference type="CDD" id="cd07989">
    <property type="entry name" value="LPLAT_AGPAT-like"/>
    <property type="match status" value="1"/>
</dbReference>
<keyword evidence="15" id="KW-1185">Reference proteome</keyword>
<evidence type="ECO:0000256" key="3">
    <source>
        <dbReference type="ARBA" id="ARBA00022679"/>
    </source>
</evidence>
<evidence type="ECO:0000256" key="5">
    <source>
        <dbReference type="ARBA" id="ARBA00022792"/>
    </source>
</evidence>
<dbReference type="eggNOG" id="KOG2847">
    <property type="taxonomic scope" value="Eukaryota"/>
</dbReference>
<name>G4TEX1_SERID</name>
<evidence type="ECO:0000256" key="11">
    <source>
        <dbReference type="ARBA" id="ARBA00047906"/>
    </source>
</evidence>
<dbReference type="InterPro" id="IPR000872">
    <property type="entry name" value="Tafazzin"/>
</dbReference>
<accession>G4TEX1</accession>
<dbReference type="STRING" id="1109443.G4TEX1"/>
<dbReference type="Pfam" id="PF01553">
    <property type="entry name" value="Acyltransferase"/>
    <property type="match status" value="1"/>
</dbReference>
<dbReference type="SUPFAM" id="SSF69593">
    <property type="entry name" value="Glycerol-3-phosphate (1)-acyltransferase"/>
    <property type="match status" value="1"/>
</dbReference>
<keyword evidence="6" id="KW-0443">Lipid metabolism</keyword>
<dbReference type="SMART" id="SM00563">
    <property type="entry name" value="PlsC"/>
    <property type="match status" value="1"/>
</dbReference>
<comment type="caution">
    <text evidence="14">The sequence shown here is derived from an EMBL/GenBank/DDBJ whole genome shotgun (WGS) entry which is preliminary data.</text>
</comment>
<evidence type="ECO:0000256" key="9">
    <source>
        <dbReference type="ARBA" id="ARBA00023315"/>
    </source>
</evidence>